<dbReference type="AlphaFoldDB" id="A0A166HMX1"/>
<sequence>MPVVSAASAPSSSATMNHLESLVSFYQTEQMWILHAQASLTLASVTPLVVPKTEDTDASLDALRAPVESTSMPAPPLPPSPSTLSKPLWARRRTNAKLRLANLSTQSQRPGRRTRSDGETLLHQFSSLVDSRIESCQRVAHLIAAAERRRARINPHSDHPLSQPANQ</sequence>
<proteinExistence type="predicted"/>
<dbReference type="OrthoDB" id="3217075at2759"/>
<gene>
    <name evidence="1" type="ORF">SISSUDRAFT_1058034</name>
</gene>
<dbReference type="EMBL" id="KV428010">
    <property type="protein sequence ID" value="KZT42885.1"/>
    <property type="molecule type" value="Genomic_DNA"/>
</dbReference>
<dbReference type="Proteomes" id="UP000076798">
    <property type="component" value="Unassembled WGS sequence"/>
</dbReference>
<protein>
    <submittedName>
        <fullName evidence="1">Uncharacterized protein</fullName>
    </submittedName>
</protein>
<evidence type="ECO:0000313" key="2">
    <source>
        <dbReference type="Proteomes" id="UP000076798"/>
    </source>
</evidence>
<name>A0A166HMX1_9AGAM</name>
<reference evidence="1 2" key="1">
    <citation type="journal article" date="2016" name="Mol. Biol. Evol.">
        <title>Comparative Genomics of Early-Diverging Mushroom-Forming Fungi Provides Insights into the Origins of Lignocellulose Decay Capabilities.</title>
        <authorList>
            <person name="Nagy L.G."/>
            <person name="Riley R."/>
            <person name="Tritt A."/>
            <person name="Adam C."/>
            <person name="Daum C."/>
            <person name="Floudas D."/>
            <person name="Sun H."/>
            <person name="Yadav J.S."/>
            <person name="Pangilinan J."/>
            <person name="Larsson K.H."/>
            <person name="Matsuura K."/>
            <person name="Barry K."/>
            <person name="Labutti K."/>
            <person name="Kuo R."/>
            <person name="Ohm R.A."/>
            <person name="Bhattacharya S.S."/>
            <person name="Shirouzu T."/>
            <person name="Yoshinaga Y."/>
            <person name="Martin F.M."/>
            <person name="Grigoriev I.V."/>
            <person name="Hibbett D.S."/>
        </authorList>
    </citation>
    <scope>NUCLEOTIDE SEQUENCE [LARGE SCALE GENOMIC DNA]</scope>
    <source>
        <strain evidence="1 2">HHB10207 ss-3</strain>
    </source>
</reference>
<accession>A0A166HMX1</accession>
<organism evidence="1 2">
    <name type="scientific">Sistotremastrum suecicum HHB10207 ss-3</name>
    <dbReference type="NCBI Taxonomy" id="1314776"/>
    <lineage>
        <taxon>Eukaryota</taxon>
        <taxon>Fungi</taxon>
        <taxon>Dikarya</taxon>
        <taxon>Basidiomycota</taxon>
        <taxon>Agaricomycotina</taxon>
        <taxon>Agaricomycetes</taxon>
        <taxon>Sistotremastrales</taxon>
        <taxon>Sistotremastraceae</taxon>
        <taxon>Sistotremastrum</taxon>
    </lineage>
</organism>
<keyword evidence="2" id="KW-1185">Reference proteome</keyword>
<evidence type="ECO:0000313" key="1">
    <source>
        <dbReference type="EMBL" id="KZT42885.1"/>
    </source>
</evidence>